<dbReference type="Proteomes" id="UP000053259">
    <property type="component" value="Unassembled WGS sequence"/>
</dbReference>
<name>A0A0D1XLA7_9PEZI</name>
<dbReference type="EMBL" id="KN847545">
    <property type="protein sequence ID" value="KIW03196.1"/>
    <property type="molecule type" value="Genomic_DNA"/>
</dbReference>
<evidence type="ECO:0000256" key="2">
    <source>
        <dbReference type="ARBA" id="ARBA00004443"/>
    </source>
</evidence>
<dbReference type="GO" id="GO:0005743">
    <property type="term" value="C:mitochondrial inner membrane"/>
    <property type="evidence" value="ECO:0007669"/>
    <property type="project" value="UniProtKB-SubCell"/>
</dbReference>
<feature type="compositionally biased region" description="Polar residues" evidence="9">
    <location>
        <begin position="76"/>
        <end position="89"/>
    </location>
</feature>
<dbReference type="VEuPathDB" id="FungiDB:PV09_05422"/>
<reference evidence="10 11" key="1">
    <citation type="submission" date="2015-01" db="EMBL/GenBank/DDBJ databases">
        <title>The Genome Sequence of Ochroconis gallopava CBS43764.</title>
        <authorList>
            <consortium name="The Broad Institute Genomics Platform"/>
            <person name="Cuomo C."/>
            <person name="de Hoog S."/>
            <person name="Gorbushina A."/>
            <person name="Stielow B."/>
            <person name="Teixiera M."/>
            <person name="Abouelleil A."/>
            <person name="Chapman S.B."/>
            <person name="Priest M."/>
            <person name="Young S.K."/>
            <person name="Wortman J."/>
            <person name="Nusbaum C."/>
            <person name="Birren B."/>
        </authorList>
    </citation>
    <scope>NUCLEOTIDE SEQUENCE [LARGE SCALE GENOMIC DNA]</scope>
    <source>
        <strain evidence="10 11">CBS 43764</strain>
    </source>
</reference>
<gene>
    <name evidence="10" type="ORF">PV09_05422</name>
</gene>
<proteinExistence type="inferred from homology"/>
<dbReference type="PANTHER" id="PTHR28087">
    <property type="entry name" value="ATPASE SYNTHESIS PROTEIN 25, MITOCHONDRIAL"/>
    <property type="match status" value="1"/>
</dbReference>
<feature type="compositionally biased region" description="Polar residues" evidence="9">
    <location>
        <begin position="143"/>
        <end position="153"/>
    </location>
</feature>
<comment type="subcellular location">
    <subcellularLocation>
        <location evidence="2 8">Mitochondrion inner membrane</location>
        <topology evidence="2 8">Peripheral membrane protein</topology>
        <orientation evidence="2 8">Matrix side</orientation>
    </subcellularLocation>
</comment>
<protein>
    <recommendedName>
        <fullName evidence="8">ATPase synthesis protein 25</fullName>
    </recommendedName>
</protein>
<comment type="function">
    <text evidence="8">Mitochondrial mRNA stabilization factor.</text>
</comment>
<dbReference type="AlphaFoldDB" id="A0A0D1XLA7"/>
<evidence type="ECO:0000313" key="11">
    <source>
        <dbReference type="Proteomes" id="UP000053259"/>
    </source>
</evidence>
<evidence type="ECO:0000256" key="6">
    <source>
        <dbReference type="ARBA" id="ARBA00023128"/>
    </source>
</evidence>
<evidence type="ECO:0000313" key="10">
    <source>
        <dbReference type="EMBL" id="KIW03196.1"/>
    </source>
</evidence>
<evidence type="ECO:0000256" key="8">
    <source>
        <dbReference type="RuleBase" id="RU367062"/>
    </source>
</evidence>
<feature type="region of interest" description="Disordered" evidence="9">
    <location>
        <begin position="65"/>
        <end position="122"/>
    </location>
</feature>
<dbReference type="InterPro" id="IPR040152">
    <property type="entry name" value="Atp25"/>
</dbReference>
<dbReference type="OrthoDB" id="107372at2759"/>
<dbReference type="STRING" id="253628.A0A0D1XLA7"/>
<feature type="region of interest" description="Disordered" evidence="9">
    <location>
        <begin position="384"/>
        <end position="404"/>
    </location>
</feature>
<dbReference type="InterPro" id="IPR043519">
    <property type="entry name" value="NT_sf"/>
</dbReference>
<dbReference type="FunFam" id="3.30.460.10:FF:000044">
    <property type="entry name" value="ATPase synthesis protein 25, mitochondrial"/>
    <property type="match status" value="1"/>
</dbReference>
<keyword evidence="4 8" id="KW-0999">Mitochondrion inner membrane</keyword>
<evidence type="ECO:0000256" key="3">
    <source>
        <dbReference type="ARBA" id="ARBA00010787"/>
    </source>
</evidence>
<evidence type="ECO:0000256" key="7">
    <source>
        <dbReference type="ARBA" id="ARBA00023136"/>
    </source>
</evidence>
<dbReference type="GO" id="GO:0140053">
    <property type="term" value="P:mitochondrial gene expression"/>
    <property type="evidence" value="ECO:0007669"/>
    <property type="project" value="UniProtKB-UniRule"/>
</dbReference>
<comment type="function">
    <text evidence="1">Probable mitochondrial mRNA stabilization factor.</text>
</comment>
<dbReference type="Gene3D" id="3.30.460.10">
    <property type="entry name" value="Beta Polymerase, domain 2"/>
    <property type="match status" value="1"/>
</dbReference>
<evidence type="ECO:0000256" key="1">
    <source>
        <dbReference type="ARBA" id="ARBA00003470"/>
    </source>
</evidence>
<dbReference type="PANTHER" id="PTHR28087:SF1">
    <property type="entry name" value="ATPASE SYNTHESIS PROTEIN 25, MITOCHONDRIAL"/>
    <property type="match status" value="1"/>
</dbReference>
<feature type="compositionally biased region" description="Polar residues" evidence="9">
    <location>
        <begin position="105"/>
        <end position="119"/>
    </location>
</feature>
<dbReference type="HOGENOM" id="CLU_050107_0_0_1"/>
<evidence type="ECO:0000256" key="4">
    <source>
        <dbReference type="ARBA" id="ARBA00022792"/>
    </source>
</evidence>
<dbReference type="RefSeq" id="XP_016213065.1">
    <property type="nucleotide sequence ID" value="XM_016358926.1"/>
</dbReference>
<keyword evidence="7 8" id="KW-0472">Membrane</keyword>
<accession>A0A0D1XLA7</accession>
<keyword evidence="5 8" id="KW-0809">Transit peptide</keyword>
<comment type="similarity">
    <text evidence="3 8">Belongs to the ATP25 family.</text>
</comment>
<keyword evidence="6 8" id="KW-0496">Mitochondrion</keyword>
<dbReference type="InParanoid" id="A0A0D1XLA7"/>
<sequence>MALARVFCRPLWTCKSCRTSCVRAFATTNTNELPRRPRRWQDLAPYKADTERSYDPTSVAELSNFEEDAFDKRSESSQAPTKSARTSGETDLLRANVSKPFRTDGISNLSNKTPPQQLSIPPEFVDETESNNAFEHQRHQPSIDFQEQQNATQDDPVEKPMSDLPWYLQPQHQRPISTEPSGSMADRQKVPDLPIHAPPQLEPILQNLSVEIGLDFLKILDLRELDPPPALGRNLIMVIGTVRSEKHLTVAATRFCAWLRREYNMTPSADGLLGRNELKIKQKRKAKKARAFANAGALASSIEDLDDGISTGWICVHSGFLEPHPDAPLKEVKRVNGMIGFGEENNKVTLVVQMFTEERRAQIDLEGLWEGVLERNLRKRQQSTTATVESDVDSEKLKENEDEDEALTLQELEARKKFKLGDKTVLDNINLESQEAVRSAPQAA</sequence>
<dbReference type="GO" id="GO:0048255">
    <property type="term" value="P:mRNA stabilization"/>
    <property type="evidence" value="ECO:0007669"/>
    <property type="project" value="TreeGrafter"/>
</dbReference>
<dbReference type="GeneID" id="27313395"/>
<evidence type="ECO:0000256" key="5">
    <source>
        <dbReference type="ARBA" id="ARBA00022946"/>
    </source>
</evidence>
<feature type="region of interest" description="Disordered" evidence="9">
    <location>
        <begin position="134"/>
        <end position="163"/>
    </location>
</feature>
<keyword evidence="11" id="KW-1185">Reference proteome</keyword>
<evidence type="ECO:0000256" key="9">
    <source>
        <dbReference type="SAM" id="MobiDB-lite"/>
    </source>
</evidence>
<organism evidence="10 11">
    <name type="scientific">Verruconis gallopava</name>
    <dbReference type="NCBI Taxonomy" id="253628"/>
    <lineage>
        <taxon>Eukaryota</taxon>
        <taxon>Fungi</taxon>
        <taxon>Dikarya</taxon>
        <taxon>Ascomycota</taxon>
        <taxon>Pezizomycotina</taxon>
        <taxon>Dothideomycetes</taxon>
        <taxon>Pleosporomycetidae</taxon>
        <taxon>Venturiales</taxon>
        <taxon>Sympoventuriaceae</taxon>
        <taxon>Verruconis</taxon>
    </lineage>
</organism>